<protein>
    <submittedName>
        <fullName evidence="1">Uncharacterized protein</fullName>
    </submittedName>
</protein>
<dbReference type="EMBL" id="SHOA02000015">
    <property type="protein sequence ID" value="TDH71855.1"/>
    <property type="molecule type" value="Genomic_DNA"/>
</dbReference>
<evidence type="ECO:0000313" key="1">
    <source>
        <dbReference type="EMBL" id="TDH71855.1"/>
    </source>
</evidence>
<dbReference type="KEGG" id="blac:94352779"/>
<dbReference type="Proteomes" id="UP000294530">
    <property type="component" value="Unassembled WGS sequence"/>
</dbReference>
<organism evidence="1 2">
    <name type="scientific">Bremia lactucae</name>
    <name type="common">Lettuce downy mildew</name>
    <dbReference type="NCBI Taxonomy" id="4779"/>
    <lineage>
        <taxon>Eukaryota</taxon>
        <taxon>Sar</taxon>
        <taxon>Stramenopiles</taxon>
        <taxon>Oomycota</taxon>
        <taxon>Peronosporomycetes</taxon>
        <taxon>Peronosporales</taxon>
        <taxon>Peronosporaceae</taxon>
        <taxon>Bremia</taxon>
    </lineage>
</organism>
<dbReference type="AlphaFoldDB" id="A0A976IHF5"/>
<accession>A0A976IHF5</accession>
<comment type="caution">
    <text evidence="1">The sequence shown here is derived from an EMBL/GenBank/DDBJ whole genome shotgun (WGS) entry which is preliminary data.</text>
</comment>
<dbReference type="RefSeq" id="XP_067821354.1">
    <property type="nucleotide sequence ID" value="XM_067967108.1"/>
</dbReference>
<evidence type="ECO:0000313" key="2">
    <source>
        <dbReference type="Proteomes" id="UP000294530"/>
    </source>
</evidence>
<proteinExistence type="predicted"/>
<keyword evidence="2" id="KW-1185">Reference proteome</keyword>
<name>A0A976IHF5_BRELC</name>
<reference evidence="1 2" key="1">
    <citation type="journal article" date="2021" name="Genome Biol.">
        <title>AFLAP: assembly-free linkage analysis pipeline using k-mers from genome sequencing data.</title>
        <authorList>
            <person name="Fletcher K."/>
            <person name="Zhang L."/>
            <person name="Gil J."/>
            <person name="Han R."/>
            <person name="Cavanaugh K."/>
            <person name="Michelmore R."/>
        </authorList>
    </citation>
    <scope>NUCLEOTIDE SEQUENCE [LARGE SCALE GENOMIC DNA]</scope>
    <source>
        <strain evidence="1 2">SF5</strain>
    </source>
</reference>
<dbReference type="GeneID" id="94352779"/>
<gene>
    <name evidence="1" type="ORF">CCR75_009062</name>
</gene>
<sequence length="62" mass="6968">MCIPIPCGDDICWCLCGALTACCCCRGSGSRRHRRSAPRERVVYVQPVVVQKGPPRRHGRYH</sequence>